<organism evidence="2 3">
    <name type="scientific">Flavobacterium fructosi</name>
    <dbReference type="NCBI Taxonomy" id="3230416"/>
    <lineage>
        <taxon>Bacteria</taxon>
        <taxon>Pseudomonadati</taxon>
        <taxon>Bacteroidota</taxon>
        <taxon>Flavobacteriia</taxon>
        <taxon>Flavobacteriales</taxon>
        <taxon>Flavobacteriaceae</taxon>
        <taxon>Flavobacterium</taxon>
    </lineage>
</organism>
<keyword evidence="1" id="KW-0472">Membrane</keyword>
<dbReference type="RefSeq" id="WP_379856976.1">
    <property type="nucleotide sequence ID" value="NZ_JBHZQA010000002.1"/>
</dbReference>
<evidence type="ECO:0000256" key="1">
    <source>
        <dbReference type="SAM" id="Phobius"/>
    </source>
</evidence>
<evidence type="ECO:0000313" key="3">
    <source>
        <dbReference type="Proteomes" id="UP001600039"/>
    </source>
</evidence>
<reference evidence="2 3" key="1">
    <citation type="submission" date="2024-06" db="EMBL/GenBank/DDBJ databases">
        <title>Flavobacterium spp. isolated from glacier.</title>
        <authorList>
            <person name="Han D."/>
        </authorList>
    </citation>
    <scope>NUCLEOTIDE SEQUENCE [LARGE SCALE GENOMIC DNA]</scope>
    <source>
        <strain evidence="2 3">LB3P45</strain>
    </source>
</reference>
<keyword evidence="3" id="KW-1185">Reference proteome</keyword>
<dbReference type="Proteomes" id="UP001600039">
    <property type="component" value="Unassembled WGS sequence"/>
</dbReference>
<keyword evidence="1" id="KW-0812">Transmembrane</keyword>
<accession>A0ABW6HJE6</accession>
<comment type="caution">
    <text evidence="2">The sequence shown here is derived from an EMBL/GenBank/DDBJ whole genome shotgun (WGS) entry which is preliminary data.</text>
</comment>
<keyword evidence="1" id="KW-1133">Transmembrane helix</keyword>
<gene>
    <name evidence="2" type="ORF">ACFX5D_04070</name>
</gene>
<feature type="transmembrane region" description="Helical" evidence="1">
    <location>
        <begin position="159"/>
        <end position="177"/>
    </location>
</feature>
<sequence length="184" mass="21086">MITNSQHQNPFNLFFKVLLICITLFAILVLLDSCASKPVQNTHTIERIIEHRTDSVKTTQVNAAIIDSLIVQIAKVKTAKPECDSITQATLDQVLKQLNTSKKSGNNEATIHYDEFLKKLVIILKQAETKTENTATKKIDTDTSKDKEIVKVEVKYIPWWVKCFAYWGFACLLYVAWRISRIWI</sequence>
<dbReference type="EMBL" id="JBHZQA010000002">
    <property type="protein sequence ID" value="MFE3847143.1"/>
    <property type="molecule type" value="Genomic_DNA"/>
</dbReference>
<evidence type="ECO:0000313" key="2">
    <source>
        <dbReference type="EMBL" id="MFE3847143.1"/>
    </source>
</evidence>
<name>A0ABW6HJE6_9FLAO</name>
<proteinExistence type="predicted"/>
<protein>
    <submittedName>
        <fullName evidence="2">Uncharacterized protein</fullName>
    </submittedName>
</protein>
<feature type="transmembrane region" description="Helical" evidence="1">
    <location>
        <begin position="12"/>
        <end position="31"/>
    </location>
</feature>